<dbReference type="PRINTS" id="PR01438">
    <property type="entry name" value="UNVRSLSTRESS"/>
</dbReference>
<evidence type="ECO:0000259" key="2">
    <source>
        <dbReference type="Pfam" id="PF00582"/>
    </source>
</evidence>
<dbReference type="Pfam" id="PF00582">
    <property type="entry name" value="Usp"/>
    <property type="match status" value="1"/>
</dbReference>
<dbReference type="PANTHER" id="PTHR46268:SF6">
    <property type="entry name" value="UNIVERSAL STRESS PROTEIN UP12"/>
    <property type="match status" value="1"/>
</dbReference>
<protein>
    <submittedName>
        <fullName evidence="3">Universal stress protein</fullName>
    </submittedName>
</protein>
<dbReference type="AlphaFoldDB" id="A0A2W5U9G3"/>
<dbReference type="InterPro" id="IPR006015">
    <property type="entry name" value="Universal_stress_UspA"/>
</dbReference>
<organism evidence="3 4">
    <name type="scientific">Archangium gephyra</name>
    <dbReference type="NCBI Taxonomy" id="48"/>
    <lineage>
        <taxon>Bacteria</taxon>
        <taxon>Pseudomonadati</taxon>
        <taxon>Myxococcota</taxon>
        <taxon>Myxococcia</taxon>
        <taxon>Myxococcales</taxon>
        <taxon>Cystobacterineae</taxon>
        <taxon>Archangiaceae</taxon>
        <taxon>Archangium</taxon>
    </lineage>
</organism>
<reference evidence="3 4" key="1">
    <citation type="submission" date="2017-08" db="EMBL/GenBank/DDBJ databases">
        <title>Infants hospitalized years apart are colonized by the same room-sourced microbial strains.</title>
        <authorList>
            <person name="Brooks B."/>
            <person name="Olm M.R."/>
            <person name="Firek B.A."/>
            <person name="Baker R."/>
            <person name="Thomas B.C."/>
            <person name="Morowitz M.J."/>
            <person name="Banfield J.F."/>
        </authorList>
    </citation>
    <scope>NUCLEOTIDE SEQUENCE [LARGE SCALE GENOMIC DNA]</scope>
    <source>
        <strain evidence="3">S2_003_000_R2_14</strain>
    </source>
</reference>
<dbReference type="PANTHER" id="PTHR46268">
    <property type="entry name" value="STRESS RESPONSE PROTEIN NHAX"/>
    <property type="match status" value="1"/>
</dbReference>
<dbReference type="SUPFAM" id="SSF52402">
    <property type="entry name" value="Adenine nucleotide alpha hydrolases-like"/>
    <property type="match status" value="1"/>
</dbReference>
<name>A0A2W5U9G3_9BACT</name>
<dbReference type="EMBL" id="QFQP01000044">
    <property type="protein sequence ID" value="PZR05588.1"/>
    <property type="molecule type" value="Genomic_DNA"/>
</dbReference>
<dbReference type="InterPro" id="IPR006016">
    <property type="entry name" value="UspA"/>
</dbReference>
<dbReference type="CDD" id="cd00293">
    <property type="entry name" value="USP-like"/>
    <property type="match status" value="1"/>
</dbReference>
<evidence type="ECO:0000313" key="3">
    <source>
        <dbReference type="EMBL" id="PZR05588.1"/>
    </source>
</evidence>
<gene>
    <name evidence="3" type="ORF">DI536_32260</name>
</gene>
<comment type="similarity">
    <text evidence="1">Belongs to the universal stress protein A family.</text>
</comment>
<evidence type="ECO:0000313" key="4">
    <source>
        <dbReference type="Proteomes" id="UP000249061"/>
    </source>
</evidence>
<dbReference type="Proteomes" id="UP000249061">
    <property type="component" value="Unassembled WGS sequence"/>
</dbReference>
<evidence type="ECO:0000256" key="1">
    <source>
        <dbReference type="ARBA" id="ARBA00008791"/>
    </source>
</evidence>
<sequence length="140" mass="14281">MKSILVAVDGSPSSELGISHAAELARALGAKLELVHVVRPVLLATSAYAETIAKIDEANRLEAKQVLDAAAKIAKAAGVESTGVTLDGAPAEAIADLAQAPHVWGVVIGAKGHSAVSRVLLGSVADRLVHICSKPVLVVR</sequence>
<dbReference type="InterPro" id="IPR014729">
    <property type="entry name" value="Rossmann-like_a/b/a_fold"/>
</dbReference>
<comment type="caution">
    <text evidence="3">The sequence shown here is derived from an EMBL/GenBank/DDBJ whole genome shotgun (WGS) entry which is preliminary data.</text>
</comment>
<dbReference type="Gene3D" id="3.40.50.620">
    <property type="entry name" value="HUPs"/>
    <property type="match status" value="1"/>
</dbReference>
<feature type="domain" description="UspA" evidence="2">
    <location>
        <begin position="1"/>
        <end position="140"/>
    </location>
</feature>
<accession>A0A2W5U9G3</accession>
<proteinExistence type="inferred from homology"/>